<dbReference type="RefSeq" id="WP_179503635.1">
    <property type="nucleotide sequence ID" value="NZ_JACCAA010000001.1"/>
</dbReference>
<proteinExistence type="predicted"/>
<evidence type="ECO:0000256" key="1">
    <source>
        <dbReference type="SAM" id="MobiDB-lite"/>
    </source>
</evidence>
<keyword evidence="4" id="KW-1185">Reference proteome</keyword>
<name>A0A7Y9S484_9ACTN</name>
<evidence type="ECO:0000313" key="3">
    <source>
        <dbReference type="EMBL" id="NYG60739.1"/>
    </source>
</evidence>
<protein>
    <submittedName>
        <fullName evidence="3">Uncharacterized protein</fullName>
    </submittedName>
</protein>
<feature type="compositionally biased region" description="Basic and acidic residues" evidence="1">
    <location>
        <begin position="69"/>
        <end position="88"/>
    </location>
</feature>
<sequence>MGNSFKAILALCVAMPMLAYIAGALVAANGPTSDRSPITFTEPTDAASPDAETTDDAKPSESATPKTPAHGDDTATDRGEGTRTEPRVTRKATPKPAPKTQEAPKVVTPRPEPRDDDDDDRESDDREWDDDDAEEDDDD</sequence>
<feature type="chain" id="PRO_5038766461" evidence="2">
    <location>
        <begin position="28"/>
        <end position="139"/>
    </location>
</feature>
<evidence type="ECO:0000313" key="4">
    <source>
        <dbReference type="Proteomes" id="UP000540656"/>
    </source>
</evidence>
<comment type="caution">
    <text evidence="3">The sequence shown here is derived from an EMBL/GenBank/DDBJ whole genome shotgun (WGS) entry which is preliminary data.</text>
</comment>
<reference evidence="3 4" key="1">
    <citation type="submission" date="2020-07" db="EMBL/GenBank/DDBJ databases">
        <title>Sequencing the genomes of 1000 actinobacteria strains.</title>
        <authorList>
            <person name="Klenk H.-P."/>
        </authorList>
    </citation>
    <scope>NUCLEOTIDE SEQUENCE [LARGE SCALE GENOMIC DNA]</scope>
    <source>
        <strain evidence="3 4">DSM 23819</strain>
    </source>
</reference>
<evidence type="ECO:0000256" key="2">
    <source>
        <dbReference type="SAM" id="SignalP"/>
    </source>
</evidence>
<dbReference type="Proteomes" id="UP000540656">
    <property type="component" value="Unassembled WGS sequence"/>
</dbReference>
<dbReference type="AlphaFoldDB" id="A0A7Y9S484"/>
<feature type="region of interest" description="Disordered" evidence="1">
    <location>
        <begin position="29"/>
        <end position="139"/>
    </location>
</feature>
<dbReference type="EMBL" id="JACCAA010000001">
    <property type="protein sequence ID" value="NYG60739.1"/>
    <property type="molecule type" value="Genomic_DNA"/>
</dbReference>
<gene>
    <name evidence="3" type="ORF">BJ980_003662</name>
</gene>
<keyword evidence="2" id="KW-0732">Signal</keyword>
<feature type="signal peptide" evidence="2">
    <location>
        <begin position="1"/>
        <end position="27"/>
    </location>
</feature>
<accession>A0A7Y9S484</accession>
<feature type="compositionally biased region" description="Acidic residues" evidence="1">
    <location>
        <begin position="114"/>
        <end position="139"/>
    </location>
</feature>
<feature type="compositionally biased region" description="Polar residues" evidence="1">
    <location>
        <begin position="30"/>
        <end position="42"/>
    </location>
</feature>
<organism evidence="3 4">
    <name type="scientific">Nocardioides daedukensis</name>
    <dbReference type="NCBI Taxonomy" id="634462"/>
    <lineage>
        <taxon>Bacteria</taxon>
        <taxon>Bacillati</taxon>
        <taxon>Actinomycetota</taxon>
        <taxon>Actinomycetes</taxon>
        <taxon>Propionibacteriales</taxon>
        <taxon>Nocardioidaceae</taxon>
        <taxon>Nocardioides</taxon>
    </lineage>
</organism>